<dbReference type="EMBL" id="MLAK01000938">
    <property type="protein sequence ID" value="OHT00768.1"/>
    <property type="molecule type" value="Genomic_DNA"/>
</dbReference>
<evidence type="ECO:0000313" key="25">
    <source>
        <dbReference type="EMBL" id="OHT11534.1"/>
    </source>
</evidence>
<dbReference type="VEuPathDB" id="TrichDB:TRFO_39040"/>
<dbReference type="VEuPathDB" id="TrichDB:TRFO_21893"/>
<dbReference type="GeneID" id="94825385"/>
<dbReference type="InterPro" id="IPR009057">
    <property type="entry name" value="Homeodomain-like_sf"/>
</dbReference>
<dbReference type="VEuPathDB" id="TrichDB:TRFO_30970"/>
<dbReference type="EMBL" id="MLAK01001214">
    <property type="protein sequence ID" value="OHS95912.1"/>
    <property type="molecule type" value="Genomic_DNA"/>
</dbReference>
<dbReference type="VEuPathDB" id="TrichDB:TRFO_19555"/>
<dbReference type="VEuPathDB" id="TrichDB:TRFO_22775"/>
<dbReference type="EMBL" id="MLAK01000616">
    <property type="protein sequence ID" value="OHT10253.1"/>
    <property type="molecule type" value="Genomic_DNA"/>
</dbReference>
<dbReference type="VEuPathDB" id="TrichDB:TRFO_09792"/>
<reference evidence="30" key="2">
    <citation type="submission" date="2016-10" db="EMBL/GenBank/DDBJ databases">
        <authorList>
            <person name="de Groot N.N."/>
        </authorList>
    </citation>
    <scope>NUCLEOTIDE SEQUENCE [LARGE SCALE GENOMIC DNA]</scope>
    <source>
        <strain evidence="30">K</strain>
    </source>
</reference>
<evidence type="ECO:0000313" key="23">
    <source>
        <dbReference type="EMBL" id="OHT11367.1"/>
    </source>
</evidence>
<comment type="caution">
    <text evidence="30">The sequence shown here is derived from an EMBL/GenBank/DDBJ whole genome shotgun (WGS) entry which is preliminary data.</text>
</comment>
<dbReference type="GO" id="GO:0003677">
    <property type="term" value="F:DNA binding"/>
    <property type="evidence" value="ECO:0007669"/>
    <property type="project" value="UniProtKB-KW"/>
</dbReference>
<dbReference type="InterPro" id="IPR004875">
    <property type="entry name" value="DDE_SF_endonuclease_dom"/>
</dbReference>
<name>A0A1J4KXN2_9EUKA</name>
<dbReference type="VEuPathDB" id="TrichDB:TRFO_19261"/>
<dbReference type="EMBL" id="MLAK01000814">
    <property type="protein sequence ID" value="OHT03881.1"/>
    <property type="molecule type" value="Genomic_DNA"/>
</dbReference>
<dbReference type="Gene3D" id="1.10.10.60">
    <property type="entry name" value="Homeodomain-like"/>
    <property type="match status" value="1"/>
</dbReference>
<dbReference type="VEuPathDB" id="TrichDB:TRFO_02423"/>
<organism evidence="30 32">
    <name type="scientific">Tritrichomonas foetus</name>
    <dbReference type="NCBI Taxonomy" id="1144522"/>
    <lineage>
        <taxon>Eukaryota</taxon>
        <taxon>Metamonada</taxon>
        <taxon>Parabasalia</taxon>
        <taxon>Tritrichomonadida</taxon>
        <taxon>Tritrichomonadidae</taxon>
        <taxon>Tritrichomonas</taxon>
    </lineage>
</organism>
<evidence type="ECO:0000313" key="24">
    <source>
        <dbReference type="EMBL" id="OHT11378.1"/>
    </source>
</evidence>
<dbReference type="EMBL" id="MLAK01000866">
    <property type="protein sequence ID" value="OHT02470.1"/>
    <property type="molecule type" value="Genomic_DNA"/>
</dbReference>
<evidence type="ECO:0000313" key="12">
    <source>
        <dbReference type="EMBL" id="OHT02354.1"/>
    </source>
</evidence>
<dbReference type="VEuPathDB" id="TrichDB:TRFO_37988"/>
<dbReference type="VEuPathDB" id="TrichDB:TRFO_42110"/>
<dbReference type="VEuPathDB" id="TrichDB:TRFO_38683"/>
<dbReference type="PANTHER" id="PTHR19303">
    <property type="entry name" value="TRANSPOSON"/>
    <property type="match status" value="1"/>
</dbReference>
<dbReference type="EMBL" id="MLAK01000589">
    <property type="protein sequence ID" value="OHT11378.1"/>
    <property type="molecule type" value="Genomic_DNA"/>
</dbReference>
<dbReference type="VEuPathDB" id="TrichDB:TRFO_17247"/>
<dbReference type="EMBL" id="MLAK01000580">
    <property type="protein sequence ID" value="OHT11751.1"/>
    <property type="molecule type" value="Genomic_DNA"/>
</dbReference>
<keyword evidence="1" id="KW-0238">DNA-binding</keyword>
<evidence type="ECO:0000313" key="22">
    <source>
        <dbReference type="EMBL" id="OHT10985.1"/>
    </source>
</evidence>
<dbReference type="EMBL" id="MLAK01000742">
    <property type="protein sequence ID" value="OHT05913.1"/>
    <property type="molecule type" value="Genomic_DNA"/>
</dbReference>
<dbReference type="EMBL" id="MLAK01000597">
    <property type="protein sequence ID" value="OHT10985.1"/>
    <property type="molecule type" value="Genomic_DNA"/>
</dbReference>
<dbReference type="VEuPathDB" id="TrichDB:TRFO_18981"/>
<feature type="domain" description="HTH CENPB-type" evidence="2">
    <location>
        <begin position="91"/>
        <end position="167"/>
    </location>
</feature>
<dbReference type="VEuPathDB" id="TrichDB:TRFO_31863"/>
<dbReference type="EMBL" id="MLAK01001149">
    <property type="protein sequence ID" value="OHS96870.1"/>
    <property type="molecule type" value="Genomic_DNA"/>
</dbReference>
<dbReference type="Gene3D" id="3.30.420.10">
    <property type="entry name" value="Ribonuclease H-like superfamily/Ribonuclease H"/>
    <property type="match status" value="1"/>
</dbReference>
<evidence type="ECO:0000313" key="10">
    <source>
        <dbReference type="EMBL" id="OHT01320.1"/>
    </source>
</evidence>
<dbReference type="EMBL" id="MLAK01000860">
    <property type="protein sequence ID" value="OHT02619.1"/>
    <property type="molecule type" value="Genomic_DNA"/>
</dbReference>
<dbReference type="RefSeq" id="XP_068347016.1">
    <property type="nucleotide sequence ID" value="XM_068490681.1"/>
</dbReference>
<proteinExistence type="predicted"/>
<evidence type="ECO:0000313" key="32">
    <source>
        <dbReference type="Proteomes" id="UP000179807"/>
    </source>
</evidence>
<keyword evidence="32" id="KW-1185">Reference proteome</keyword>
<dbReference type="EMBL" id="MLAK01000597">
    <property type="protein sequence ID" value="OHT10973.1"/>
    <property type="molecule type" value="Genomic_DNA"/>
</dbReference>
<evidence type="ECO:0000313" key="17">
    <source>
        <dbReference type="EMBL" id="OHT05913.1"/>
    </source>
</evidence>
<dbReference type="Pfam" id="PF03221">
    <property type="entry name" value="HTH_Tnp_Tc5"/>
    <property type="match status" value="1"/>
</dbReference>
<dbReference type="EMBL" id="MLAK01000353">
    <property type="protein sequence ID" value="OHT14532.1"/>
    <property type="molecule type" value="Genomic_DNA"/>
</dbReference>
<evidence type="ECO:0000313" key="7">
    <source>
        <dbReference type="EMBL" id="OHS95912.1"/>
    </source>
</evidence>
<sequence length="440" mass="50803">MGKKRKYSKRKQILLPLTNIRKVPKFPKLVKNHHVWMNDSINEVAPIWEYLKMKELPYGALKQVSHDTNIKYQTLKKWRQKFKKDPNYTPYEALGVTTLPNETEDQLFNLVSDKLNNGTPFTLNELQDTAIHLYQQLSMEQVGRDRFSATNSWAYRFLDKYGLSVRSSKPSKKGEVDPKFIDIFIEKLTHAAQDYHPERIFNMDETFVHVCCPPSKVIGRKGAENVPSFINEDEKSGFTCLTTISFGGTILEPIFLTKGNQENSEMQFGEAWNYENDIKIMKSETGWATSEVMCQYIKWLSEQVNNEPCCLVLDVYSTHKDAIVRELAQSLQIDLIFVPANGTGSFQPLDRKIFGIIKAKMKKAWDISRRKAIEGNSVWNKALAARTFKEILNKVSSHAYKSAWNIPGFPMISKCENKISSTDDTDDTDYNFEDEFLEYF</sequence>
<evidence type="ECO:0000313" key="9">
    <source>
        <dbReference type="EMBL" id="OHT00768.1"/>
    </source>
</evidence>
<dbReference type="EMBL" id="MLAK01000157">
    <property type="protein sequence ID" value="OHT16009.1"/>
    <property type="molecule type" value="Genomic_DNA"/>
</dbReference>
<dbReference type="EMBL" id="MLAK01000644">
    <property type="protein sequence ID" value="OHT09248.1"/>
    <property type="molecule type" value="Genomic_DNA"/>
</dbReference>
<evidence type="ECO:0000313" key="13">
    <source>
        <dbReference type="EMBL" id="OHT02470.1"/>
    </source>
</evidence>
<dbReference type="VEuPathDB" id="TrichDB:TRFO_28779"/>
<dbReference type="EMBL" id="MLAK01000885">
    <property type="protein sequence ID" value="OHT02017.1"/>
    <property type="molecule type" value="Genomic_DNA"/>
</dbReference>
<dbReference type="VEuPathDB" id="TrichDB:TRFO_29097"/>
<gene>
    <name evidence="3" type="ORF">TRFO_02423</name>
    <name evidence="20" type="ORF">TRFO_04259</name>
    <name evidence="14" type="ORF">TRFO_07039</name>
    <name evidence="12" type="ORF">TRFO_07212</name>
    <name evidence="9" type="ORF">TRFO_07734</name>
    <name evidence="8" type="ORF">TRFO_09792</name>
    <name evidence="31" type="ORF">TRFO_12629</name>
    <name evidence="29" type="ORF">TRFO_15055</name>
    <name evidence="28" type="ORF">TRFO_16296</name>
    <name evidence="27" type="ORF">TRFO_17247</name>
    <name evidence="26" type="ORF">TRFO_18733</name>
    <name evidence="25" type="ORF">TRFO_18981</name>
    <name evidence="24" type="ORF">TRFO_19185</name>
    <name evidence="23" type="ORF">TRFO_19261</name>
    <name evidence="21" type="ORF">TRFO_19555</name>
    <name evidence="22" type="ORF">TRFO_19576</name>
    <name evidence="19" type="ORF">TRFO_21893</name>
    <name evidence="18" type="ORF">TRFO_22775</name>
    <name evidence="17" type="ORF">TRFO_26192</name>
    <name evidence="16" type="ORF">TRFO_28779</name>
    <name evidence="15" type="ORF">TRFO_29097</name>
    <name evidence="13" type="ORF">TRFO_30418</name>
    <name evidence="11" type="ORF">TRFO_30970</name>
    <name evidence="10" type="ORF">TRFO_31863</name>
    <name evidence="7" type="ORF">TRFO_37988</name>
    <name evidence="6" type="ORF">TRFO_38683</name>
    <name evidence="5" type="ORF">TRFO_39040</name>
    <name evidence="4" type="ORF">TRFO_39433</name>
    <name evidence="30" type="ORF">TRFO_42110</name>
</gene>
<evidence type="ECO:0000313" key="4">
    <source>
        <dbReference type="EMBL" id="OHS94387.1"/>
    </source>
</evidence>
<dbReference type="EMBL" id="MLAK01000590">
    <property type="protein sequence ID" value="OHT11367.1"/>
    <property type="molecule type" value="Genomic_DNA"/>
</dbReference>
<dbReference type="PROSITE" id="PS51253">
    <property type="entry name" value="HTH_CENPB"/>
    <property type="match status" value="1"/>
</dbReference>
<evidence type="ECO:0000313" key="31">
    <source>
        <dbReference type="EMBL" id="OHT17114.1"/>
    </source>
</evidence>
<evidence type="ECO:0000313" key="8">
    <source>
        <dbReference type="EMBL" id="OHS96870.1"/>
    </source>
</evidence>
<evidence type="ECO:0000313" key="11">
    <source>
        <dbReference type="EMBL" id="OHT02017.1"/>
    </source>
</evidence>
<evidence type="ECO:0000313" key="20">
    <source>
        <dbReference type="EMBL" id="OHT10253.1"/>
    </source>
</evidence>
<dbReference type="VEuPathDB" id="TrichDB:TRFO_12629"/>
<evidence type="ECO:0000256" key="1">
    <source>
        <dbReference type="ARBA" id="ARBA00023125"/>
    </source>
</evidence>
<dbReference type="Pfam" id="PF03184">
    <property type="entry name" value="DDE_1"/>
    <property type="match status" value="1"/>
</dbReference>
<dbReference type="VEuPathDB" id="TrichDB:TRFO_07039"/>
<evidence type="ECO:0000313" key="26">
    <source>
        <dbReference type="EMBL" id="OHT11751.1"/>
    </source>
</evidence>
<evidence type="ECO:0000313" key="6">
    <source>
        <dbReference type="EMBL" id="OHS95108.1"/>
    </source>
</evidence>
<evidence type="ECO:0000313" key="29">
    <source>
        <dbReference type="EMBL" id="OHT14532.1"/>
    </source>
</evidence>
<dbReference type="EMBL" id="MLAK01000662">
    <property type="protein sequence ID" value="OHT08595.1"/>
    <property type="molecule type" value="Genomic_DNA"/>
</dbReference>
<evidence type="ECO:0000313" key="28">
    <source>
        <dbReference type="EMBL" id="OHT13447.1"/>
    </source>
</evidence>
<dbReference type="EMBL" id="MLAK01001263">
    <property type="protein sequence ID" value="OHS95108.1"/>
    <property type="molecule type" value="Genomic_DNA"/>
</dbReference>
<evidence type="ECO:0000313" key="27">
    <source>
        <dbReference type="EMBL" id="OHT12788.1"/>
    </source>
</evidence>
<dbReference type="OrthoDB" id="125347at2759"/>
<dbReference type="InterPro" id="IPR050863">
    <property type="entry name" value="CenT-Element_Derived"/>
</dbReference>
<dbReference type="VEuPathDB" id="TrichDB:TRFO_19576"/>
<dbReference type="Proteomes" id="UP000179807">
    <property type="component" value="Unassembled WGS sequence"/>
</dbReference>
<dbReference type="SUPFAM" id="SSF46689">
    <property type="entry name" value="Homeodomain-like"/>
    <property type="match status" value="1"/>
</dbReference>
<reference evidence="32" key="1">
    <citation type="submission" date="2016-10" db="EMBL/GenBank/DDBJ databases">
        <authorList>
            <person name="Benchimol M."/>
            <person name="Almeida L.G."/>
            <person name="Vasconcelos A.T."/>
            <person name="Perreira-Neves A."/>
            <person name="Rosa I.A."/>
            <person name="Tasca T."/>
            <person name="Bogo M.R."/>
            <person name="de Souza W."/>
        </authorList>
    </citation>
    <scope>NUCLEOTIDE SEQUENCE [LARGE SCALE GENOMIC DNA]</scope>
    <source>
        <strain evidence="32">K</strain>
    </source>
</reference>
<dbReference type="EMBL" id="MLAK01000555">
    <property type="protein sequence ID" value="OHT12788.1"/>
    <property type="molecule type" value="Genomic_DNA"/>
</dbReference>
<dbReference type="EMBL" id="MLAK01000916">
    <property type="protein sequence ID" value="OHT01320.1"/>
    <property type="molecule type" value="Genomic_DNA"/>
</dbReference>
<dbReference type="AlphaFoldDB" id="A0A1J4KXN2"/>
<evidence type="ECO:0000313" key="5">
    <source>
        <dbReference type="EMBL" id="OHS94784.1"/>
    </source>
</evidence>
<dbReference type="InterPro" id="IPR006600">
    <property type="entry name" value="HTH_CenpB_DNA-bd_dom"/>
</dbReference>
<dbReference type="VEuPathDB" id="TrichDB:TRFO_30418"/>
<dbReference type="GO" id="GO:0005634">
    <property type="term" value="C:nucleus"/>
    <property type="evidence" value="ECO:0007669"/>
    <property type="project" value="TreeGrafter"/>
</dbReference>
<dbReference type="EMBL" id="MLAK01000035">
    <property type="protein sequence ID" value="OHT17114.1"/>
    <property type="molecule type" value="Genomic_DNA"/>
</dbReference>
<evidence type="ECO:0000313" key="18">
    <source>
        <dbReference type="EMBL" id="OHT08595.1"/>
    </source>
</evidence>
<evidence type="ECO:0000313" key="15">
    <source>
        <dbReference type="EMBL" id="OHT03540.1"/>
    </source>
</evidence>
<dbReference type="EMBL" id="MLAK01001370">
    <property type="protein sequence ID" value="OHS93879.1"/>
    <property type="molecule type" value="Genomic_DNA"/>
</dbReference>
<dbReference type="VEuPathDB" id="TrichDB:TRFO_18733"/>
<evidence type="ECO:0000313" key="19">
    <source>
        <dbReference type="EMBL" id="OHT09248.1"/>
    </source>
</evidence>
<protein>
    <recommendedName>
        <fullName evidence="2">HTH CENPB-type domain-containing protein</fullName>
    </recommendedName>
</protein>
<evidence type="ECO:0000313" key="30">
    <source>
        <dbReference type="EMBL" id="OHT16009.1"/>
    </source>
</evidence>
<dbReference type="EMBL" id="MLAK01000824">
    <property type="protein sequence ID" value="OHT03540.1"/>
    <property type="molecule type" value="Genomic_DNA"/>
</dbReference>
<dbReference type="VEuPathDB" id="TrichDB:TRFO_15055"/>
<dbReference type="EMBL" id="MLAK01000519">
    <property type="protein sequence ID" value="OHT13447.1"/>
    <property type="molecule type" value="Genomic_DNA"/>
</dbReference>
<dbReference type="VEuPathDB" id="TrichDB:TRFO_04259"/>
<dbReference type="VEuPathDB" id="TrichDB:TRFO_19185"/>
<accession>A0A1J4KXN2</accession>
<dbReference type="InterPro" id="IPR036397">
    <property type="entry name" value="RNaseH_sf"/>
</dbReference>
<dbReference type="VEuPathDB" id="TrichDB:TRFO_16296"/>
<evidence type="ECO:0000313" key="3">
    <source>
        <dbReference type="EMBL" id="OHS93879.1"/>
    </source>
</evidence>
<dbReference type="VEuPathDB" id="TrichDB:TRFO_39433"/>
<dbReference type="EMBL" id="MLAK01001290">
    <property type="protein sequence ID" value="OHS94784.1"/>
    <property type="molecule type" value="Genomic_DNA"/>
</dbReference>
<evidence type="ECO:0000313" key="16">
    <source>
        <dbReference type="EMBL" id="OHT03881.1"/>
    </source>
</evidence>
<dbReference type="VEuPathDB" id="TrichDB:TRFO_07212"/>
<dbReference type="EMBL" id="MLAK01001323">
    <property type="protein sequence ID" value="OHS94387.1"/>
    <property type="molecule type" value="Genomic_DNA"/>
</dbReference>
<evidence type="ECO:0000259" key="2">
    <source>
        <dbReference type="PROSITE" id="PS51253"/>
    </source>
</evidence>
<dbReference type="EMBL" id="MLAK01000871">
    <property type="protein sequence ID" value="OHT02354.1"/>
    <property type="molecule type" value="Genomic_DNA"/>
</dbReference>
<dbReference type="EMBL" id="MLAK01000585">
    <property type="protein sequence ID" value="OHT11534.1"/>
    <property type="molecule type" value="Genomic_DNA"/>
</dbReference>
<dbReference type="VEuPathDB" id="TrichDB:TRFO_07734"/>
<evidence type="ECO:0000313" key="21">
    <source>
        <dbReference type="EMBL" id="OHT10973.1"/>
    </source>
</evidence>
<dbReference type="VEuPathDB" id="TrichDB:TRFO_26192"/>
<evidence type="ECO:0000313" key="14">
    <source>
        <dbReference type="EMBL" id="OHT02619.1"/>
    </source>
</evidence>